<dbReference type="Pfam" id="PF08044">
    <property type="entry name" value="DUF1707"/>
    <property type="match status" value="1"/>
</dbReference>
<dbReference type="InterPro" id="IPR050923">
    <property type="entry name" value="Cell_Proc_Reg/RNA_Proc"/>
</dbReference>
<dbReference type="Gene3D" id="2.60.200.20">
    <property type="match status" value="1"/>
</dbReference>
<reference evidence="3 4" key="1">
    <citation type="submission" date="2021-08" db="EMBL/GenBank/DDBJ databases">
        <title>Streptomyces sp. PTM05 isolated from lichen.</title>
        <authorList>
            <person name="Somphong A."/>
            <person name="Phongsopitanun W."/>
            <person name="Tanasupawat S."/>
        </authorList>
    </citation>
    <scope>NUCLEOTIDE SEQUENCE [LARGE SCALE GENOMIC DNA]</scope>
    <source>
        <strain evidence="3 4">Ptm05</strain>
    </source>
</reference>
<organism evidence="3 4">
    <name type="scientific">Streptantibioticus parmotrematis</name>
    <dbReference type="NCBI Taxonomy" id="2873249"/>
    <lineage>
        <taxon>Bacteria</taxon>
        <taxon>Bacillati</taxon>
        <taxon>Actinomycetota</taxon>
        <taxon>Actinomycetes</taxon>
        <taxon>Kitasatosporales</taxon>
        <taxon>Streptomycetaceae</taxon>
        <taxon>Streptantibioticus</taxon>
    </lineage>
</organism>
<dbReference type="Pfam" id="PF00498">
    <property type="entry name" value="FHA"/>
    <property type="match status" value="1"/>
</dbReference>
<gene>
    <name evidence="3" type="ORF">K7472_12920</name>
</gene>
<accession>A0ABS7QRD8</accession>
<dbReference type="InterPro" id="IPR000253">
    <property type="entry name" value="FHA_dom"/>
</dbReference>
<sequence>MSYEFQTRSGRPSDAERDRVVEVLKDNAVRGMLSHDTFLRRMELALAAEDREALDALTADLPSGGRLSRWTLGVVGACSAFGVRVRRAWRVERLPRLMLPEPGPSPLRIGRDYASGLRVHDDSVSRIHAELACEGGVWILRDLGSMNGTWVNGRRVMGATTVRPGDVVTFGAVGYRLAAEPPGSLPA</sequence>
<dbReference type="InterPro" id="IPR008984">
    <property type="entry name" value="SMAD_FHA_dom_sf"/>
</dbReference>
<dbReference type="Proteomes" id="UP001198565">
    <property type="component" value="Unassembled WGS sequence"/>
</dbReference>
<dbReference type="InterPro" id="IPR012551">
    <property type="entry name" value="DUF1707_SHOCT-like"/>
</dbReference>
<dbReference type="CDD" id="cd00060">
    <property type="entry name" value="FHA"/>
    <property type="match status" value="1"/>
</dbReference>
<dbReference type="EMBL" id="JAINVZ010000007">
    <property type="protein sequence ID" value="MBY8885747.1"/>
    <property type="molecule type" value="Genomic_DNA"/>
</dbReference>
<dbReference type="PANTHER" id="PTHR23308">
    <property type="entry name" value="NUCLEAR INHIBITOR OF PROTEIN PHOSPHATASE-1"/>
    <property type="match status" value="1"/>
</dbReference>
<evidence type="ECO:0000256" key="1">
    <source>
        <dbReference type="ARBA" id="ARBA00022553"/>
    </source>
</evidence>
<evidence type="ECO:0000313" key="3">
    <source>
        <dbReference type="EMBL" id="MBY8885747.1"/>
    </source>
</evidence>
<name>A0ABS7QRD8_9ACTN</name>
<evidence type="ECO:0000313" key="4">
    <source>
        <dbReference type="Proteomes" id="UP001198565"/>
    </source>
</evidence>
<evidence type="ECO:0000259" key="2">
    <source>
        <dbReference type="PROSITE" id="PS50006"/>
    </source>
</evidence>
<dbReference type="RefSeq" id="WP_222977653.1">
    <property type="nucleotide sequence ID" value="NZ_JAINVZ010000007.1"/>
</dbReference>
<dbReference type="PROSITE" id="PS50006">
    <property type="entry name" value="FHA_DOMAIN"/>
    <property type="match status" value="1"/>
</dbReference>
<feature type="domain" description="FHA" evidence="2">
    <location>
        <begin position="107"/>
        <end position="156"/>
    </location>
</feature>
<dbReference type="SUPFAM" id="SSF49879">
    <property type="entry name" value="SMAD/FHA domain"/>
    <property type="match status" value="1"/>
</dbReference>
<protein>
    <submittedName>
        <fullName evidence="3">FHA domain-containing protein</fullName>
    </submittedName>
</protein>
<dbReference type="SMART" id="SM00240">
    <property type="entry name" value="FHA"/>
    <property type="match status" value="1"/>
</dbReference>
<keyword evidence="1" id="KW-0597">Phosphoprotein</keyword>
<proteinExistence type="predicted"/>
<keyword evidence="4" id="KW-1185">Reference proteome</keyword>
<comment type="caution">
    <text evidence="3">The sequence shown here is derived from an EMBL/GenBank/DDBJ whole genome shotgun (WGS) entry which is preliminary data.</text>
</comment>